<dbReference type="EMBL" id="BDQK01000013">
    <property type="protein sequence ID" value="GBF80785.1"/>
    <property type="molecule type" value="Genomic_DNA"/>
</dbReference>
<name>A0A401IHK4_APHSA</name>
<reference evidence="2" key="1">
    <citation type="submission" date="2017-05" db="EMBL/GenBank/DDBJ databases">
        <title>Physiological properties and genetic analysis related to exopolysaccharide production of fresh-water unicellular cyanobacterium Aphanothece sacrum, Suizenji Nori, that has been cultured as a food source in Japan.</title>
        <authorList>
            <person name="Kanesaki Y."/>
            <person name="Yoshikawa S."/>
            <person name="Ohki K."/>
        </authorList>
    </citation>
    <scope>NUCLEOTIDE SEQUENCE [LARGE SCALE GENOMIC DNA]</scope>
    <source>
        <strain evidence="2">FPU1</strain>
    </source>
</reference>
<dbReference type="AlphaFoldDB" id="A0A401IHK4"/>
<gene>
    <name evidence="1" type="ORF">AsFPU1_2190</name>
</gene>
<dbReference type="Proteomes" id="UP000287247">
    <property type="component" value="Unassembled WGS sequence"/>
</dbReference>
<keyword evidence="2" id="KW-1185">Reference proteome</keyword>
<dbReference type="OrthoDB" id="489097at2"/>
<organism evidence="1 2">
    <name type="scientific">Aphanothece sacrum FPU1</name>
    <dbReference type="NCBI Taxonomy" id="1920663"/>
    <lineage>
        <taxon>Bacteria</taxon>
        <taxon>Bacillati</taxon>
        <taxon>Cyanobacteriota</taxon>
        <taxon>Cyanophyceae</taxon>
        <taxon>Oscillatoriophycideae</taxon>
        <taxon>Chroococcales</taxon>
        <taxon>Aphanothecaceae</taxon>
        <taxon>Aphanothece</taxon>
    </lineage>
</organism>
<protein>
    <submittedName>
        <fullName evidence="1">Uncharacterized protein</fullName>
    </submittedName>
</protein>
<dbReference type="RefSeq" id="WP_124970559.1">
    <property type="nucleotide sequence ID" value="NZ_BDQK01000013.1"/>
</dbReference>
<evidence type="ECO:0000313" key="2">
    <source>
        <dbReference type="Proteomes" id="UP000287247"/>
    </source>
</evidence>
<sequence>MSNKEAVIELVKRLPSDVSLREIAQEIEFIASVQEGLDQIDQGKGIPLEDVEKMIDSWTTK</sequence>
<comment type="caution">
    <text evidence="1">The sequence shown here is derived from an EMBL/GenBank/DDBJ whole genome shotgun (WGS) entry which is preliminary data.</text>
</comment>
<accession>A0A401IHK4</accession>
<evidence type="ECO:0000313" key="1">
    <source>
        <dbReference type="EMBL" id="GBF80785.1"/>
    </source>
</evidence>
<proteinExistence type="predicted"/>